<reference evidence="2" key="1">
    <citation type="journal article" date="2020" name="Stud. Mycol.">
        <title>101 Dothideomycetes genomes: a test case for predicting lifestyles and emergence of pathogens.</title>
        <authorList>
            <person name="Haridas S."/>
            <person name="Albert R."/>
            <person name="Binder M."/>
            <person name="Bloem J."/>
            <person name="Labutti K."/>
            <person name="Salamov A."/>
            <person name="Andreopoulos B."/>
            <person name="Baker S."/>
            <person name="Barry K."/>
            <person name="Bills G."/>
            <person name="Bluhm B."/>
            <person name="Cannon C."/>
            <person name="Castanera R."/>
            <person name="Culley D."/>
            <person name="Daum C."/>
            <person name="Ezra D."/>
            <person name="Gonzalez J."/>
            <person name="Henrissat B."/>
            <person name="Kuo A."/>
            <person name="Liang C."/>
            <person name="Lipzen A."/>
            <person name="Lutzoni F."/>
            <person name="Magnuson J."/>
            <person name="Mondo S."/>
            <person name="Nolan M."/>
            <person name="Ohm R."/>
            <person name="Pangilinan J."/>
            <person name="Park H.-J."/>
            <person name="Ramirez L."/>
            <person name="Alfaro M."/>
            <person name="Sun H."/>
            <person name="Tritt A."/>
            <person name="Yoshinaga Y."/>
            <person name="Zwiers L.-H."/>
            <person name="Turgeon B."/>
            <person name="Goodwin S."/>
            <person name="Spatafora J."/>
            <person name="Crous P."/>
            <person name="Grigoriev I."/>
        </authorList>
    </citation>
    <scope>NUCLEOTIDE SEQUENCE</scope>
    <source>
        <strain evidence="2">ATCC 36951</strain>
    </source>
</reference>
<name>A0A6A6C5N0_ZASCE</name>
<feature type="compositionally biased region" description="Acidic residues" evidence="1">
    <location>
        <begin position="579"/>
        <end position="621"/>
    </location>
</feature>
<dbReference type="OrthoDB" id="2240312at2759"/>
<dbReference type="GO" id="GO:0006361">
    <property type="term" value="P:transcription initiation at RNA polymerase I promoter"/>
    <property type="evidence" value="ECO:0007669"/>
    <property type="project" value="TreeGrafter"/>
</dbReference>
<feature type="compositionally biased region" description="Acidic residues" evidence="1">
    <location>
        <begin position="422"/>
        <end position="450"/>
    </location>
</feature>
<feature type="compositionally biased region" description="Polar residues" evidence="1">
    <location>
        <begin position="45"/>
        <end position="54"/>
    </location>
</feature>
<dbReference type="InterPro" id="IPR039601">
    <property type="entry name" value="Rrn5"/>
</dbReference>
<dbReference type="PANTHER" id="PTHR28079">
    <property type="entry name" value="RNA POLYMERASE I-SPECIFIC TRANSCRIPTION INITIATION FACTOR RRN5"/>
    <property type="match status" value="1"/>
</dbReference>
<evidence type="ECO:0000313" key="2">
    <source>
        <dbReference type="EMBL" id="KAF2161182.1"/>
    </source>
</evidence>
<sequence>MPHNPQTQTVKDQATLLRQKVDSLTKINQGLDRMTQRTKGPYHNHANSSTNQTPWKPRQEQSGESKRLQSRSTQRKEVKQNYRDLLNPVITEAAERNPGHINTSFTSQIGASLWTSQEKACLFRRICLTGRNNLPSLHCAVPSKSESEIKVYLQLLELERRRSTFDMADAPAAVELSDECERALEDSAVTLATQVNEHEISLQQAEFGENWLIDEESAYYIDLVFDQKPDNDVGEEEETEHEDAVSNNSPPVTESDASITLLRPSSFLKLSRSLFMNSSHSHDYNWQLADLIEKSVTSPAIFRGAFEDLHNLVVSLTRRLAQVSLFQAMTRLRAGDSSRHDWTPSPQVREVDVWSALDVLGMKHNAREYWAKVARRCKVDVLTESKKYMDGRPGTKTGVKLTYDEVEDELGFGKKKETAEAGADEGLIESDMFTETETNEDPEPLQDDEELTSKLSRHSISRKRKRALSPATFLRVEHEYLDAIDHNSNVEEESRLWKVLRTDPPEHVNLQEVKIPEHPSHGESIRDDWRDTVKYEAEWEHALGSVEGDDFVEMEQRGAQGKRRREQVWNQWRRKEVGSESEGEDVEMSLDESEDDSLEESGDDGETDEDPASDQEMADEE</sequence>
<keyword evidence="3" id="KW-1185">Reference proteome</keyword>
<dbReference type="Proteomes" id="UP000799537">
    <property type="component" value="Unassembled WGS sequence"/>
</dbReference>
<feature type="region of interest" description="Disordered" evidence="1">
    <location>
        <begin position="30"/>
        <end position="81"/>
    </location>
</feature>
<protein>
    <recommendedName>
        <fullName evidence="4">Myb-like domain-containing protein</fullName>
    </recommendedName>
</protein>
<feature type="compositionally biased region" description="Basic and acidic residues" evidence="1">
    <location>
        <begin position="57"/>
        <end position="67"/>
    </location>
</feature>
<organism evidence="2 3">
    <name type="scientific">Zasmidium cellare ATCC 36951</name>
    <dbReference type="NCBI Taxonomy" id="1080233"/>
    <lineage>
        <taxon>Eukaryota</taxon>
        <taxon>Fungi</taxon>
        <taxon>Dikarya</taxon>
        <taxon>Ascomycota</taxon>
        <taxon>Pezizomycotina</taxon>
        <taxon>Dothideomycetes</taxon>
        <taxon>Dothideomycetidae</taxon>
        <taxon>Mycosphaerellales</taxon>
        <taxon>Mycosphaerellaceae</taxon>
        <taxon>Zasmidium</taxon>
    </lineage>
</organism>
<evidence type="ECO:0000313" key="3">
    <source>
        <dbReference type="Proteomes" id="UP000799537"/>
    </source>
</evidence>
<feature type="compositionally biased region" description="Acidic residues" evidence="1">
    <location>
        <begin position="232"/>
        <end position="241"/>
    </location>
</feature>
<dbReference type="EMBL" id="ML993621">
    <property type="protein sequence ID" value="KAF2161182.1"/>
    <property type="molecule type" value="Genomic_DNA"/>
</dbReference>
<feature type="region of interest" description="Disordered" evidence="1">
    <location>
        <begin position="548"/>
        <end position="621"/>
    </location>
</feature>
<feature type="region of interest" description="Disordered" evidence="1">
    <location>
        <begin position="414"/>
        <end position="458"/>
    </location>
</feature>
<accession>A0A6A6C5N0</accession>
<dbReference type="PANTHER" id="PTHR28079:SF1">
    <property type="entry name" value="RNA POLYMERASE I-SPECIFIC TRANSCRIPTION INITIATION FACTOR RRN5"/>
    <property type="match status" value="1"/>
</dbReference>
<dbReference type="RefSeq" id="XP_033662071.1">
    <property type="nucleotide sequence ID" value="XM_033818533.1"/>
</dbReference>
<evidence type="ECO:0008006" key="4">
    <source>
        <dbReference type="Google" id="ProtNLM"/>
    </source>
</evidence>
<dbReference type="GO" id="GO:0000182">
    <property type="term" value="F:rDNA binding"/>
    <property type="evidence" value="ECO:0007669"/>
    <property type="project" value="TreeGrafter"/>
</dbReference>
<dbReference type="GO" id="GO:0042790">
    <property type="term" value="P:nucleolar large rRNA transcription by RNA polymerase I"/>
    <property type="evidence" value="ECO:0007669"/>
    <property type="project" value="InterPro"/>
</dbReference>
<feature type="compositionally biased region" description="Polar residues" evidence="1">
    <location>
        <begin position="245"/>
        <end position="256"/>
    </location>
</feature>
<feature type="region of interest" description="Disordered" evidence="1">
    <location>
        <begin position="230"/>
        <end position="256"/>
    </location>
</feature>
<dbReference type="GO" id="GO:0000500">
    <property type="term" value="C:RNA polymerase I upstream activating factor complex"/>
    <property type="evidence" value="ECO:0007669"/>
    <property type="project" value="InterPro"/>
</dbReference>
<dbReference type="AlphaFoldDB" id="A0A6A6C5N0"/>
<dbReference type="GeneID" id="54571805"/>
<dbReference type="GO" id="GO:0001181">
    <property type="term" value="F:RNA polymerase I general transcription initiation factor activity"/>
    <property type="evidence" value="ECO:0007669"/>
    <property type="project" value="TreeGrafter"/>
</dbReference>
<proteinExistence type="predicted"/>
<gene>
    <name evidence="2" type="ORF">M409DRAFT_70010</name>
</gene>
<evidence type="ECO:0000256" key="1">
    <source>
        <dbReference type="SAM" id="MobiDB-lite"/>
    </source>
</evidence>